<comment type="caution">
    <text evidence="2">The sequence shown here is derived from an EMBL/GenBank/DDBJ whole genome shotgun (WGS) entry which is preliminary data.</text>
</comment>
<dbReference type="Proteomes" id="UP000298493">
    <property type="component" value="Unassembled WGS sequence"/>
</dbReference>
<gene>
    <name evidence="2" type="ORF">E6O75_ATG06517</name>
</gene>
<proteinExistence type="predicted"/>
<name>A0A4Z1NRY2_9PEZI</name>
<organism evidence="2 3">
    <name type="scientific">Venturia nashicola</name>
    <dbReference type="NCBI Taxonomy" id="86259"/>
    <lineage>
        <taxon>Eukaryota</taxon>
        <taxon>Fungi</taxon>
        <taxon>Dikarya</taxon>
        <taxon>Ascomycota</taxon>
        <taxon>Pezizomycotina</taxon>
        <taxon>Dothideomycetes</taxon>
        <taxon>Pleosporomycetidae</taxon>
        <taxon>Venturiales</taxon>
        <taxon>Venturiaceae</taxon>
        <taxon>Venturia</taxon>
    </lineage>
</organism>
<evidence type="ECO:0000313" key="2">
    <source>
        <dbReference type="EMBL" id="TID18441.1"/>
    </source>
</evidence>
<dbReference type="Gene3D" id="2.60.40.2970">
    <property type="match status" value="1"/>
</dbReference>
<dbReference type="AlphaFoldDB" id="A0A4Z1NRY2"/>
<accession>A0A4Z1NRY2</accession>
<evidence type="ECO:0000256" key="1">
    <source>
        <dbReference type="SAM" id="MobiDB-lite"/>
    </source>
</evidence>
<reference evidence="2 3" key="1">
    <citation type="submission" date="2019-04" db="EMBL/GenBank/DDBJ databases">
        <title>High contiguity whole genome sequence and gene annotation resource for two Venturia nashicola isolates.</title>
        <authorList>
            <person name="Prokchorchik M."/>
            <person name="Won K."/>
            <person name="Lee Y."/>
            <person name="Choi E.D."/>
            <person name="Segonzac C."/>
            <person name="Sohn K.H."/>
        </authorList>
    </citation>
    <scope>NUCLEOTIDE SEQUENCE [LARGE SCALE GENOMIC DNA]</scope>
    <source>
        <strain evidence="2 3">PRI2</strain>
    </source>
</reference>
<evidence type="ECO:0000313" key="3">
    <source>
        <dbReference type="Proteomes" id="UP000298493"/>
    </source>
</evidence>
<feature type="region of interest" description="Disordered" evidence="1">
    <location>
        <begin position="1"/>
        <end position="21"/>
    </location>
</feature>
<dbReference type="STRING" id="86259.A0A4Z1NRY2"/>
<sequence>MTESSPSQPQAPDPHPTKSSLQLTLAIKEPSTSPPTLLATATNLHDSTSMTLLKWDTPFDDKAVLLGIFNIKDVKSGETLPNLNMKINRVTPPPHDAFLEIQPRSAITKELILSDMPGAKLEKDAEYEIQAKGTWKAVWHASVKDIGDENLKKMGGGSGVMTWDFESNVAQFKV</sequence>
<dbReference type="EMBL" id="SNSC02000014">
    <property type="protein sequence ID" value="TID18441.1"/>
    <property type="molecule type" value="Genomic_DNA"/>
</dbReference>
<keyword evidence="3" id="KW-1185">Reference proteome</keyword>
<protein>
    <submittedName>
        <fullName evidence="2">Uncharacterized protein</fullName>
    </submittedName>
</protein>